<organism evidence="1 2">
    <name type="scientific">Colletotrichum nymphaeae SA-01</name>
    <dbReference type="NCBI Taxonomy" id="1460502"/>
    <lineage>
        <taxon>Eukaryota</taxon>
        <taxon>Fungi</taxon>
        <taxon>Dikarya</taxon>
        <taxon>Ascomycota</taxon>
        <taxon>Pezizomycotina</taxon>
        <taxon>Sordariomycetes</taxon>
        <taxon>Hypocreomycetidae</taxon>
        <taxon>Glomerellales</taxon>
        <taxon>Glomerellaceae</taxon>
        <taxon>Colletotrichum</taxon>
        <taxon>Colletotrichum acutatum species complex</taxon>
    </lineage>
</organism>
<gene>
    <name evidence="1" type="ORF">CNYM01_05328</name>
</gene>
<comment type="caution">
    <text evidence="1">The sequence shown here is derived from an EMBL/GenBank/DDBJ whole genome shotgun (WGS) entry which is preliminary data.</text>
</comment>
<reference evidence="1 2" key="1">
    <citation type="submission" date="2014-02" db="EMBL/GenBank/DDBJ databases">
        <title>The genome sequence of Colletotrichum nymphaeae SA-01.</title>
        <authorList>
            <person name="Baroncelli R."/>
            <person name="Thon M.R."/>
        </authorList>
    </citation>
    <scope>NUCLEOTIDE SEQUENCE [LARGE SCALE GENOMIC DNA]</scope>
    <source>
        <strain evidence="1 2">SA-01</strain>
    </source>
</reference>
<dbReference type="Proteomes" id="UP000070054">
    <property type="component" value="Unassembled WGS sequence"/>
</dbReference>
<sequence length="157" mass="17842">MRPNADNSTEFSRFLDPSTLNTTIYFVRRLNAFLYAVRDGRPTRTPLGDMPSSGAGEHGPSVWDPASFVFIRANQGGRRPKLPPSLRMTSSLSTRISAASRSVYPSTPLLVEIEREKMRKILWFRVRYYRDFESHALPHFERNEFSLNGATSDTGRG</sequence>
<evidence type="ECO:0000313" key="1">
    <source>
        <dbReference type="EMBL" id="KXH48991.1"/>
    </source>
</evidence>
<accession>A0A135TLP5</accession>
<protein>
    <submittedName>
        <fullName evidence="1">Uncharacterized protein</fullName>
    </submittedName>
</protein>
<dbReference type="EMBL" id="JEMN01001082">
    <property type="protein sequence ID" value="KXH48991.1"/>
    <property type="molecule type" value="Genomic_DNA"/>
</dbReference>
<dbReference type="AlphaFoldDB" id="A0A135TLP5"/>
<name>A0A135TLP5_9PEZI</name>
<proteinExistence type="predicted"/>
<keyword evidence="2" id="KW-1185">Reference proteome</keyword>
<dbReference type="OrthoDB" id="10386456at2759"/>
<evidence type="ECO:0000313" key="2">
    <source>
        <dbReference type="Proteomes" id="UP000070054"/>
    </source>
</evidence>